<keyword evidence="2" id="KW-0732">Signal</keyword>
<gene>
    <name evidence="4" type="ORF">C8N46_101703</name>
</gene>
<dbReference type="InterPro" id="IPR050708">
    <property type="entry name" value="T6SS_VgrG/RHS"/>
</dbReference>
<feature type="compositionally biased region" description="Basic and acidic residues" evidence="1">
    <location>
        <begin position="3490"/>
        <end position="3500"/>
    </location>
</feature>
<evidence type="ECO:0000313" key="4">
    <source>
        <dbReference type="EMBL" id="PTX64093.1"/>
    </source>
</evidence>
<reference evidence="4 5" key="1">
    <citation type="submission" date="2018-04" db="EMBL/GenBank/DDBJ databases">
        <title>Genomic Encyclopedia of Archaeal and Bacterial Type Strains, Phase II (KMG-II): from individual species to whole genera.</title>
        <authorList>
            <person name="Goeker M."/>
        </authorList>
    </citation>
    <scope>NUCLEOTIDE SEQUENCE [LARGE SCALE GENOMIC DNA]</scope>
    <source>
        <strain evidence="4 5">DSM 25731</strain>
    </source>
</reference>
<evidence type="ECO:0000259" key="3">
    <source>
        <dbReference type="Pfam" id="PF20041"/>
    </source>
</evidence>
<dbReference type="SUPFAM" id="SSF103647">
    <property type="entry name" value="TSP type-3 repeat"/>
    <property type="match status" value="1"/>
</dbReference>
<dbReference type="InterPro" id="IPR045619">
    <property type="entry name" value="DUF6443"/>
</dbReference>
<feature type="signal peptide" evidence="2">
    <location>
        <begin position="1"/>
        <end position="24"/>
    </location>
</feature>
<keyword evidence="5" id="KW-1185">Reference proteome</keyword>
<dbReference type="InterPro" id="IPR028974">
    <property type="entry name" value="TSP_type-3_rpt"/>
</dbReference>
<proteinExistence type="predicted"/>
<feature type="chain" id="PRO_5015526167" description="DUF6443 domain-containing protein" evidence="2">
    <location>
        <begin position="25"/>
        <end position="3595"/>
    </location>
</feature>
<dbReference type="NCBIfam" id="TIGR03696">
    <property type="entry name" value="Rhs_assc_core"/>
    <property type="match status" value="1"/>
</dbReference>
<organism evidence="4 5">
    <name type="scientific">Kordia periserrulae</name>
    <dbReference type="NCBI Taxonomy" id="701523"/>
    <lineage>
        <taxon>Bacteria</taxon>
        <taxon>Pseudomonadati</taxon>
        <taxon>Bacteroidota</taxon>
        <taxon>Flavobacteriia</taxon>
        <taxon>Flavobacteriales</taxon>
        <taxon>Flavobacteriaceae</taxon>
        <taxon>Kordia</taxon>
    </lineage>
</organism>
<evidence type="ECO:0000313" key="5">
    <source>
        <dbReference type="Proteomes" id="UP000244090"/>
    </source>
</evidence>
<sequence length="3595" mass="402886">MKSTYIFKVALWMSIFCTYSLAVAQGEIPRVSEQSTTYIKGDIESNMIQEFDVSNLNTTNSFIYNPEAYILLNVNNDIAPFRHYSFELQLKVYPVLSDGSLDTPYDEVLNVDFKPHTNLGNSADQVYHKILNRYGVKINVEGYSTTYHDTNTTVLEVPENIQLVLGFEGIRVIDISNSPAPTVSTLIENPENTSEYKLSWNPVAGAISYDVEWTWIDNYENTPSTISLTEKEFQRNSTRINTKNDHYEISDIYDSGYIIYRVRAVGRFADDYTTNFYGPWSQTGTTTSTVADWVNETVTGHEDNKNWQFQASYAEEGKKKEVVSYFDGTLRNRQTVTKINTDDNAIVGEVVYDNQGRPGIEILPAPTTSNEIRYYANHNINMSNQKYSHMDFDWEGTSSTTNCDVDVEGMKNTSGTSKYYSPNYTGSSEFHDAVPDAQNFPFSQIQYTPDNTGRIKRKSGVGVTHKLGSGHEMKYFYSKPFQKELDRLFGADIGWDSYYKKNTVVDPNGQVSVSYVDPQGRTIATALTADNPASLDSLYEEENGSHINTTLDLLNKVNPNDADTDDDNNIAFNTGRFPNFNVNDGLRYDGFRTVSKNGEAHDFNYNLSINGEFTDNCVNETTQTSTLITFPFSYDLGIDVKDECGNILYTHNEQDISETVNKSFSITPPLGDLAIHKTVQVNEEALNKHADDYITEGQTNGCILEPSDFDVSASIEDCFPTCEECVDAITEDFDNDGIREQEDYVQTQLSYYDNLDQPTIDALTGRFQREYDLLVEACMAPCIADGMVSTTNPNATTLATNSISCDVTIQTLVNDMKPVGQYGRQVSELNSNGEYELVDVVPELSIFDDENNVLTNPFIENLYVTSGSGQSLPARFSWKTPFNPKYGDPYHYYDANGEIVKVLIPIDNNIYGLTQEDPLNAGFAAIEPQNLNEEDFETYWQDQWAESLVAFHPEYVYAHFSNELCNLTVQLSMGTSGSFIVNVDGYENYLNELSFSLASARYLNYNVLENIVNHDPLFYHDLPITLGFTNTDLHSEVATIAVTSNYEGTSQTMLHNALLTVACNSIEGNCIVDISSMSNEEKEEVWPIYRGMYLSFRDRVKSALANMYAIQEYAYNGCIGEDADNPGNPVLRLNEYSGSNFGPTSVPSGNNENVCGVNANLYLSKIKRFVSEDYNYDSSQTVAEIGQQLEEYTGYQFYVSSGQCPMSRDFETFIKGIIANTNEISQANSNSPILLGDIGAFEGNYLSMNLFEDLGGATTTQANSNTDIEFEATETGQDLAVVITVGNPITTTMLPINFTIEDPAYSWSNYNNTWQISEISQFAYTNYNAAVSPTRFDFEMAAKVVVPGSTAVIAEIIISGNTIARIGECFVDGQDDVATYGDGTPIGEDLGNGGVLNDDVACQDKDDFAVSIKNMMNAMLPFSGTSVNLQSVAAYSADDFLPEFLGDDPQSISAVWNNNGNGNYTITLAGNTVLELSNFSDFIHNGQTISFESLASGVIPSQNGIYAINNVSVQGTTNIIVEAIVNYATTGHSIPYIFTATITALPYDCCTYIDGDESVNTNIPDCGTIDNDQDGIFDDCDNCLKHYNPQQTDSDGDGIGDGCDNCQNTYNPDQSDVDQDGIGDVCDSDSSSVTCIAAIQANEAIFNTGMTQLLNSVLSNGNFYSQHEVSQYFTTELLEFFTENAKLLHTNTSITYNSVIWTAPFAVNTNLQNTIELEFTNTGTSTPAYFVIVELTDTLMQNGIANEASFTEVDPYGLPSNTMPTQYGIFYDSPYSSNAVALSKIYQSPDKRYTSLSPLNFDCDLNAIISSNGRQTAHRNTIITFQKENSASYEPCTTCIPQTITPVDRDVMWERYTNEVGDIPNYTIPAHHTLEYFDNMNYQYITEGYIDYLETFAGGTDVVDIEAPYFLTITEFGATPLNYGFNLNEQGYLPIIQAYKTYIDNAGNAALTPEDPMYKTWREFVIYYLAEHPEICPPGLMMTTLELNIDDSLSDCREFAISVAEAYGADNYNAYIDRIKQQFKLEYTSQALAALVEKFEVSYKDKEYQYTLYYYDQAGNLTQTVPPQGVNRTEFAAIDLAQNNQFREDNVTTPILPTHELKTQYKYNSLNQLVWQKTPDGGETVFAYDDLGRIIASQNAKQAETTPHKKYSYTRYDGLGRILEAGEIEDNTSLYSISVEGKLLYNESKVNNFDATYESMRRIEVTRTTYDDRILVEETANTTVYSSDLFTATYTPFNSINRVTAVCYFDEIPPNKTPKFDNALFYNYDVHGNVKELVTYITELKLPNCEEQTTILDCEAHLKRVHYEYDLISGNVHRVTFQPEKPDQFIHKYEYDADNRIVSAYTSKDGNIWEQDAKYQYYEHGPLARVELGDKKVQGTDYIYTLQGWLKSVNGESLADATNDFGYDGIASRSNMAKDAFGYALHYYDGDYTPSNTAISGNVFKLSNASVVAPNNKNLYNGNIKTMMTSLRDQNEHILTTQVNNYTYDQLNRIKAMNSKAVTDKPLNSLQAQESYASSYTFDKNGNLQTLQRYVPENGVLKTMDNFEYKYITENNAPTNKLAIVSDEISAADKYETSADIEDQIDFLTGYGYNYNTDPNSTDNHNYIYDEIGQLIEDKTEGLQIFWRVDGKVKEVHKLPYMAKGIPDVIAFHYDGLGNRIGKSTYKKGNSNDKETTFYARDAQGNVLGIYDVTTSRNLYDFDIEMVQKENHIYGSSRLGIENVGKTLVNENFPTEIQTGTSGSGVPVLTGGFTKSGLRTTPETYFYWPQPTTNSSATSEFRGVNIQTQFKIETNHSSNPIAILRHANVKDGKYDEYVEATIYVIKSSTTNKYAFYMRIREEYEDIKNNGEGYYTSKYYITPYKFTEDHLQTKGLKVNCNYFGENANITIDGITYSPSDPVNQLIVSNTDTGTLTQINTQSRGYIYRTPGLVTQDVAYLKYHFDFSESDAETIYFPMLDEDFFMNNLGEEMRIVSTITPTPTPSDYTIPNAFHTDTDNDGIDDYLEDINQDGNADNDDADGDGTANYLDDDDDNDGVPTSVEDATDNDNDGIPNYLDTDDDNDGYLTSVEGQTDDDNDGIPNYLDNTYYENPVNGPLAYTNNTNYIGDKAYELSNHLGNVLSVITDKKVVAYGSQTNKIAGDLESFVEDGEGVELVLNGTLQVATTNNDTGTYFQVDFTENTEYQIVTDIIKDNYNADIKVEIAEEGGTVYHTGFITQSELNAFTFTAPVTATYKVRFLKSHQNTGDTSIEAFYIKDFSIFTVVETQEVTGFLPDVLSYNDYYPYGMLLPKRHASDESYRYGFQGQEKDDELKGEGNSLNYKYRMHDPRIGRFFATDPLEKIYSYNSPYAFSENKVINFIELEGLETPDDVAAAAAGPPGWAYLFIKWTGIAIISYTAYRTGQELKENFKDAPPLEIDVPVITTIPKVEATDKPEHDPNNDKEPKPEDNPKPKIPTPKFQSDTDTNTDTDDDDDDDYVYRSGGFTNKTFTPREKDTEPGPKKGLSTYRDPLKAANGKKGKVHKISVKKLRSFGFRLVEDPTDGHVSILPALDTEDDKLLKDWASTREEADSGGKVHVYTRLVQHSVVKTEIVKPK</sequence>
<dbReference type="PANTHER" id="PTHR32305">
    <property type="match status" value="1"/>
</dbReference>
<feature type="compositionally biased region" description="Acidic residues" evidence="1">
    <location>
        <begin position="2997"/>
        <end position="3021"/>
    </location>
</feature>
<dbReference type="InterPro" id="IPR022385">
    <property type="entry name" value="Rhs_assc_core"/>
</dbReference>
<name>A0A2T6C719_9FLAO</name>
<dbReference type="Pfam" id="PF20041">
    <property type="entry name" value="DUF6443"/>
    <property type="match status" value="1"/>
</dbReference>
<dbReference type="PANTHER" id="PTHR32305:SF15">
    <property type="entry name" value="PROTEIN RHSA-RELATED"/>
    <property type="match status" value="1"/>
</dbReference>
<dbReference type="EMBL" id="QBKT01000001">
    <property type="protein sequence ID" value="PTX64093.1"/>
    <property type="molecule type" value="Genomic_DNA"/>
</dbReference>
<dbReference type="GO" id="GO:0005509">
    <property type="term" value="F:calcium ion binding"/>
    <property type="evidence" value="ECO:0007669"/>
    <property type="project" value="InterPro"/>
</dbReference>
<dbReference type="Gene3D" id="2.180.10.10">
    <property type="entry name" value="RHS repeat-associated core"/>
    <property type="match status" value="2"/>
</dbReference>
<feature type="domain" description="DUF6443" evidence="3">
    <location>
        <begin position="309"/>
        <end position="388"/>
    </location>
</feature>
<feature type="region of interest" description="Disordered" evidence="1">
    <location>
        <begin position="2980"/>
        <end position="3078"/>
    </location>
</feature>
<dbReference type="Gene3D" id="4.10.1080.10">
    <property type="entry name" value="TSP type-3 repeat"/>
    <property type="match status" value="2"/>
</dbReference>
<accession>A0A2T6C719</accession>
<feature type="compositionally biased region" description="Basic and acidic residues" evidence="1">
    <location>
        <begin position="3429"/>
        <end position="3451"/>
    </location>
</feature>
<protein>
    <recommendedName>
        <fullName evidence="3">DUF6443 domain-containing protein</fullName>
    </recommendedName>
</protein>
<evidence type="ECO:0000256" key="2">
    <source>
        <dbReference type="SAM" id="SignalP"/>
    </source>
</evidence>
<feature type="compositionally biased region" description="Low complexity" evidence="1">
    <location>
        <begin position="2980"/>
        <end position="2989"/>
    </location>
</feature>
<evidence type="ECO:0000256" key="1">
    <source>
        <dbReference type="SAM" id="MobiDB-lite"/>
    </source>
</evidence>
<dbReference type="Proteomes" id="UP000244090">
    <property type="component" value="Unassembled WGS sequence"/>
</dbReference>
<feature type="compositionally biased region" description="Acidic residues" evidence="1">
    <location>
        <begin position="3465"/>
        <end position="3476"/>
    </location>
</feature>
<feature type="region of interest" description="Disordered" evidence="1">
    <location>
        <begin position="3427"/>
        <end position="3519"/>
    </location>
</feature>
<comment type="caution">
    <text evidence="4">The sequence shown here is derived from an EMBL/GenBank/DDBJ whole genome shotgun (WGS) entry which is preliminary data.</text>
</comment>